<evidence type="ECO:0000313" key="15">
    <source>
        <dbReference type="EMBL" id="KUF14906.1"/>
    </source>
</evidence>
<dbReference type="GO" id="GO:0000155">
    <property type="term" value="F:phosphorelay sensor kinase activity"/>
    <property type="evidence" value="ECO:0007669"/>
    <property type="project" value="InterPro"/>
</dbReference>
<comment type="caution">
    <text evidence="15">The sequence shown here is derived from an EMBL/GenBank/DDBJ whole genome shotgun (WGS) entry which is preliminary data.</text>
</comment>
<dbReference type="PANTHER" id="PTHR45436">
    <property type="entry name" value="SENSOR HISTIDINE KINASE YKOH"/>
    <property type="match status" value="1"/>
</dbReference>
<dbReference type="Gene3D" id="1.10.287.130">
    <property type="match status" value="1"/>
</dbReference>
<dbReference type="InterPro" id="IPR050428">
    <property type="entry name" value="TCS_sensor_his_kinase"/>
</dbReference>
<dbReference type="Pfam" id="PF00512">
    <property type="entry name" value="HisKA"/>
    <property type="match status" value="1"/>
</dbReference>
<evidence type="ECO:0000256" key="10">
    <source>
        <dbReference type="ARBA" id="ARBA00023136"/>
    </source>
</evidence>
<dbReference type="InterPro" id="IPR004358">
    <property type="entry name" value="Sig_transdc_His_kin-like_C"/>
</dbReference>
<evidence type="ECO:0000256" key="5">
    <source>
        <dbReference type="ARBA" id="ARBA00022679"/>
    </source>
</evidence>
<dbReference type="InterPro" id="IPR003661">
    <property type="entry name" value="HisK_dim/P_dom"/>
</dbReference>
<dbReference type="Pfam" id="PF00672">
    <property type="entry name" value="HAMP"/>
    <property type="match status" value="1"/>
</dbReference>
<evidence type="ECO:0000256" key="8">
    <source>
        <dbReference type="ARBA" id="ARBA00022989"/>
    </source>
</evidence>
<dbReference type="STRING" id="1765722.AT728_37165"/>
<accession>A0A0W7WWF0</accession>
<keyword evidence="6 12" id="KW-0812">Transmembrane</keyword>
<feature type="transmembrane region" description="Helical" evidence="12">
    <location>
        <begin position="12"/>
        <end position="33"/>
    </location>
</feature>
<keyword evidence="16" id="KW-1185">Reference proteome</keyword>
<dbReference type="GO" id="GO:0005886">
    <property type="term" value="C:plasma membrane"/>
    <property type="evidence" value="ECO:0007669"/>
    <property type="project" value="UniProtKB-SubCell"/>
</dbReference>
<organism evidence="15 16">
    <name type="scientific">Streptomyces silvensis</name>
    <dbReference type="NCBI Taxonomy" id="1765722"/>
    <lineage>
        <taxon>Bacteria</taxon>
        <taxon>Bacillati</taxon>
        <taxon>Actinomycetota</taxon>
        <taxon>Actinomycetes</taxon>
        <taxon>Kitasatosporales</taxon>
        <taxon>Streptomycetaceae</taxon>
        <taxon>Streptomyces</taxon>
    </lineage>
</organism>
<protein>
    <recommendedName>
        <fullName evidence="3">histidine kinase</fullName>
        <ecNumber evidence="3">2.7.13.3</ecNumber>
    </recommendedName>
</protein>
<dbReference type="SMART" id="SM00304">
    <property type="entry name" value="HAMP"/>
    <property type="match status" value="1"/>
</dbReference>
<dbReference type="SUPFAM" id="SSF158472">
    <property type="entry name" value="HAMP domain-like"/>
    <property type="match status" value="1"/>
</dbReference>
<dbReference type="InterPro" id="IPR005467">
    <property type="entry name" value="His_kinase_dom"/>
</dbReference>
<dbReference type="InterPro" id="IPR003594">
    <property type="entry name" value="HATPase_dom"/>
</dbReference>
<evidence type="ECO:0000259" key="13">
    <source>
        <dbReference type="PROSITE" id="PS50109"/>
    </source>
</evidence>
<name>A0A0W7WWF0_9ACTN</name>
<feature type="compositionally biased region" description="Basic and acidic residues" evidence="11">
    <location>
        <begin position="53"/>
        <end position="91"/>
    </location>
</feature>
<proteinExistence type="predicted"/>
<dbReference type="SMART" id="SM00388">
    <property type="entry name" value="HisKA"/>
    <property type="match status" value="1"/>
</dbReference>
<feature type="domain" description="Histidine kinase" evidence="13">
    <location>
        <begin position="186"/>
        <end position="397"/>
    </location>
</feature>
<evidence type="ECO:0000313" key="16">
    <source>
        <dbReference type="Proteomes" id="UP000054804"/>
    </source>
</evidence>
<dbReference type="Gene3D" id="6.10.340.10">
    <property type="match status" value="1"/>
</dbReference>
<dbReference type="OrthoDB" id="9813151at2"/>
<keyword evidence="9" id="KW-0902">Two-component regulatory system</keyword>
<evidence type="ECO:0000256" key="12">
    <source>
        <dbReference type="SAM" id="Phobius"/>
    </source>
</evidence>
<feature type="domain" description="HAMP" evidence="14">
    <location>
        <begin position="125"/>
        <end position="178"/>
    </location>
</feature>
<dbReference type="Proteomes" id="UP000054804">
    <property type="component" value="Unassembled WGS sequence"/>
</dbReference>
<evidence type="ECO:0000256" key="4">
    <source>
        <dbReference type="ARBA" id="ARBA00022553"/>
    </source>
</evidence>
<gene>
    <name evidence="15" type="ORF">AT728_37165</name>
</gene>
<comment type="catalytic activity">
    <reaction evidence="1">
        <text>ATP + protein L-histidine = ADP + protein N-phospho-L-histidine.</text>
        <dbReference type="EC" id="2.7.13.3"/>
    </reaction>
</comment>
<dbReference type="EC" id="2.7.13.3" evidence="3"/>
<dbReference type="SUPFAM" id="SSF47384">
    <property type="entry name" value="Homodimeric domain of signal transducing histidine kinase"/>
    <property type="match status" value="1"/>
</dbReference>
<evidence type="ECO:0000259" key="14">
    <source>
        <dbReference type="PROSITE" id="PS50885"/>
    </source>
</evidence>
<keyword evidence="10 12" id="KW-0472">Membrane</keyword>
<sequence>MRRLWGSLRVRLALLGFLAIYVPALLLFGVVLATDTETTRDGSAGAPATVDEPTEKATEKPTEKATEQPAEKPTEKATEKPTKKPTEKAAEETVTDTTTHRSAAALWTVLALGPLAGGTAWWWAGRAVRPIDRVRAVADDIQGADLGRRIALRHGPTEVVTLAASFDGMLDRLQQAAETQRRLVEETSHELRIPLAVLVTNAEVLLAHPEPTLTVYRQGLERSRSAAVRLRAVLDELLVDARGRARTLDRRPVDLMAVAGAVVEDAGVQAAAKNTRLSLSGPPAAVCPVDEPTVRRAIGNLVDNAVRYAPGGTAVHVSVEVTGAEAAVAVTDHGPGIPAGDQARVFQRFWRGRSEAPGTGLGLAIARQVAAAHGGTLTLTSPGPTGDGCVFRLTVRR</sequence>
<feature type="transmembrane region" description="Helical" evidence="12">
    <location>
        <begin position="104"/>
        <end position="124"/>
    </location>
</feature>
<evidence type="ECO:0000256" key="1">
    <source>
        <dbReference type="ARBA" id="ARBA00000085"/>
    </source>
</evidence>
<dbReference type="Gene3D" id="3.30.565.10">
    <property type="entry name" value="Histidine kinase-like ATPase, C-terminal domain"/>
    <property type="match status" value="1"/>
</dbReference>
<evidence type="ECO:0000256" key="3">
    <source>
        <dbReference type="ARBA" id="ARBA00012438"/>
    </source>
</evidence>
<keyword evidence="8 12" id="KW-1133">Transmembrane helix</keyword>
<dbReference type="PRINTS" id="PR00344">
    <property type="entry name" value="BCTRLSENSOR"/>
</dbReference>
<feature type="region of interest" description="Disordered" evidence="11">
    <location>
        <begin position="38"/>
        <end position="97"/>
    </location>
</feature>
<dbReference type="CDD" id="cd00075">
    <property type="entry name" value="HATPase"/>
    <property type="match status" value="1"/>
</dbReference>
<dbReference type="SMART" id="SM00387">
    <property type="entry name" value="HATPase_c"/>
    <property type="match status" value="1"/>
</dbReference>
<comment type="subcellular location">
    <subcellularLocation>
        <location evidence="2">Cell membrane</location>
    </subcellularLocation>
</comment>
<keyword evidence="4" id="KW-0597">Phosphoprotein</keyword>
<dbReference type="PROSITE" id="PS50885">
    <property type="entry name" value="HAMP"/>
    <property type="match status" value="1"/>
</dbReference>
<dbReference type="CDD" id="cd00082">
    <property type="entry name" value="HisKA"/>
    <property type="match status" value="1"/>
</dbReference>
<dbReference type="Pfam" id="PF02518">
    <property type="entry name" value="HATPase_c"/>
    <property type="match status" value="1"/>
</dbReference>
<keyword evidence="5" id="KW-0808">Transferase</keyword>
<dbReference type="CDD" id="cd06225">
    <property type="entry name" value="HAMP"/>
    <property type="match status" value="1"/>
</dbReference>
<dbReference type="PROSITE" id="PS50109">
    <property type="entry name" value="HIS_KIN"/>
    <property type="match status" value="1"/>
</dbReference>
<dbReference type="SUPFAM" id="SSF55874">
    <property type="entry name" value="ATPase domain of HSP90 chaperone/DNA topoisomerase II/histidine kinase"/>
    <property type="match status" value="1"/>
</dbReference>
<evidence type="ECO:0000256" key="11">
    <source>
        <dbReference type="SAM" id="MobiDB-lite"/>
    </source>
</evidence>
<dbReference type="RefSeq" id="WP_079086811.1">
    <property type="nucleotide sequence ID" value="NZ_LOCL01000051.1"/>
</dbReference>
<evidence type="ECO:0000256" key="2">
    <source>
        <dbReference type="ARBA" id="ARBA00004236"/>
    </source>
</evidence>
<evidence type="ECO:0000256" key="6">
    <source>
        <dbReference type="ARBA" id="ARBA00022692"/>
    </source>
</evidence>
<dbReference type="InterPro" id="IPR036097">
    <property type="entry name" value="HisK_dim/P_sf"/>
</dbReference>
<dbReference type="InterPro" id="IPR003660">
    <property type="entry name" value="HAMP_dom"/>
</dbReference>
<keyword evidence="7" id="KW-0418">Kinase</keyword>
<dbReference type="EMBL" id="LOCL01000051">
    <property type="protein sequence ID" value="KUF14906.1"/>
    <property type="molecule type" value="Genomic_DNA"/>
</dbReference>
<dbReference type="PANTHER" id="PTHR45436:SF5">
    <property type="entry name" value="SENSOR HISTIDINE KINASE TRCS"/>
    <property type="match status" value="1"/>
</dbReference>
<dbReference type="AlphaFoldDB" id="A0A0W7WWF0"/>
<evidence type="ECO:0000256" key="7">
    <source>
        <dbReference type="ARBA" id="ARBA00022777"/>
    </source>
</evidence>
<evidence type="ECO:0000256" key="9">
    <source>
        <dbReference type="ARBA" id="ARBA00023012"/>
    </source>
</evidence>
<dbReference type="InterPro" id="IPR036890">
    <property type="entry name" value="HATPase_C_sf"/>
</dbReference>
<reference evidence="15 16" key="1">
    <citation type="submission" date="2015-12" db="EMBL/GenBank/DDBJ databases">
        <title>Draft genome sequence of Streptomyces silvensis ATCC 53525, a producer of novel hormone antagonists.</title>
        <authorList>
            <person name="Johnston C.W."/>
            <person name="Li Y."/>
            <person name="Magarvey N.A."/>
        </authorList>
    </citation>
    <scope>NUCLEOTIDE SEQUENCE [LARGE SCALE GENOMIC DNA]</scope>
    <source>
        <strain evidence="15 16">ATCC 53525</strain>
    </source>
</reference>